<dbReference type="InterPro" id="IPR006674">
    <property type="entry name" value="HD_domain"/>
</dbReference>
<dbReference type="Proteomes" id="UP000019402">
    <property type="component" value="Unassembled WGS sequence"/>
</dbReference>
<sequence length="468" mass="53964">MQQGANTINQMKTKIIARIFFIVCYRVLLVVVLHIKFYIAIVLFKLFFVKRIVASNKLKIINDPVYGFVKIPFDLIFDLLQHRYFQRLRGIKQLGLTSMVYPGAMHNRFQHAVGAMHLMGQAVSVLRSKGVDITEEESKAVHMAILLHDIGHGPFSHVLEHSVVGGVSHEEISVMFMERLNVAFDRQLDLAIQIFKNSYSKKFLHQLVSSQLDMDRLDYLRRDSFFTGVTEGTIGSDRIIKMLHVFNDQLVVESKGIYSIEKFLIARRLMYWQVYLHKTAVVAETILVSVLKRAKYLSHRGERLFATPHLSFFLENDICGEDFKRDVGVLDKFSLLDDGDIMSAIKIWTQHDDFVLSTLSKAIMNRDLFHIELQKEPFDKRRTKRIEKKVSEELGLHNEEVAYFVNTKSIQNHAYSLTDEKINILFSGGVLKDISKASDILNVSVLSKNVRKNVLIYPKSIRNWAQEV</sequence>
<reference evidence="3 4" key="1">
    <citation type="journal article" date="2014" name="Genome Announc.">
        <title>Draft Genome Sequence of Cytophaga fermentans JCM 21142T, a Facultative Anaerobe Isolated from Marine Mud.</title>
        <authorList>
            <person name="Starns D."/>
            <person name="Oshima K."/>
            <person name="Suda W."/>
            <person name="Iino T."/>
            <person name="Yuki M."/>
            <person name="Inoue J."/>
            <person name="Kitamura K."/>
            <person name="Iida T."/>
            <person name="Darby A."/>
            <person name="Hattori M."/>
            <person name="Ohkuma M."/>
        </authorList>
    </citation>
    <scope>NUCLEOTIDE SEQUENCE [LARGE SCALE GENOMIC DNA]</scope>
    <source>
        <strain evidence="3 4">JCM 21142</strain>
    </source>
</reference>
<gene>
    <name evidence="3" type="ORF">JCM21142_72684</name>
</gene>
<dbReference type="SUPFAM" id="SSF109604">
    <property type="entry name" value="HD-domain/PDEase-like"/>
    <property type="match status" value="1"/>
</dbReference>
<feature type="domain" description="HD/PDEase" evidence="2">
    <location>
        <begin position="104"/>
        <end position="229"/>
    </location>
</feature>
<organism evidence="3 4">
    <name type="scientific">Saccharicrinis fermentans DSM 9555 = JCM 21142</name>
    <dbReference type="NCBI Taxonomy" id="869213"/>
    <lineage>
        <taxon>Bacteria</taxon>
        <taxon>Pseudomonadati</taxon>
        <taxon>Bacteroidota</taxon>
        <taxon>Bacteroidia</taxon>
        <taxon>Marinilabiliales</taxon>
        <taxon>Marinilabiliaceae</taxon>
        <taxon>Saccharicrinis</taxon>
    </lineage>
</organism>
<evidence type="ECO:0000256" key="1">
    <source>
        <dbReference type="SAM" id="Phobius"/>
    </source>
</evidence>
<keyword evidence="4" id="KW-1185">Reference proteome</keyword>
<dbReference type="Pfam" id="PF01966">
    <property type="entry name" value="HD"/>
    <property type="match status" value="1"/>
</dbReference>
<protein>
    <submittedName>
        <fullName evidence="3">HD domain protein</fullName>
    </submittedName>
</protein>
<dbReference type="PANTHER" id="PTHR11373">
    <property type="entry name" value="DEOXYNUCLEOSIDE TRIPHOSPHATE TRIPHOSPHOHYDROLASE"/>
    <property type="match status" value="1"/>
</dbReference>
<dbReference type="CDD" id="cd00077">
    <property type="entry name" value="HDc"/>
    <property type="match status" value="1"/>
</dbReference>
<dbReference type="SMART" id="SM00471">
    <property type="entry name" value="HDc"/>
    <property type="match status" value="1"/>
</dbReference>
<dbReference type="STRING" id="869213.GCA_000517085_04333"/>
<accession>W7Y8H9</accession>
<dbReference type="eggNOG" id="COG1078">
    <property type="taxonomic scope" value="Bacteria"/>
</dbReference>
<evidence type="ECO:0000313" key="4">
    <source>
        <dbReference type="Proteomes" id="UP000019402"/>
    </source>
</evidence>
<keyword evidence="1" id="KW-0812">Transmembrane</keyword>
<dbReference type="GO" id="GO:0006203">
    <property type="term" value="P:dGTP catabolic process"/>
    <property type="evidence" value="ECO:0007669"/>
    <property type="project" value="TreeGrafter"/>
</dbReference>
<dbReference type="InterPro" id="IPR050135">
    <property type="entry name" value="dGTPase-like"/>
</dbReference>
<dbReference type="PANTHER" id="PTHR11373:SF4">
    <property type="entry name" value="DEOXYNUCLEOSIDE TRIPHOSPHATE TRIPHOSPHOHYDROLASE SAMHD1"/>
    <property type="match status" value="1"/>
</dbReference>
<keyword evidence="1" id="KW-1133">Transmembrane helix</keyword>
<keyword evidence="1" id="KW-0472">Membrane</keyword>
<dbReference type="Pfam" id="PF19276">
    <property type="entry name" value="HD_assoc_2"/>
    <property type="match status" value="1"/>
</dbReference>
<dbReference type="GO" id="GO:0008832">
    <property type="term" value="F:dGTPase activity"/>
    <property type="evidence" value="ECO:0007669"/>
    <property type="project" value="TreeGrafter"/>
</dbReference>
<dbReference type="InterPro" id="IPR045509">
    <property type="entry name" value="HD_assoc_2"/>
</dbReference>
<dbReference type="InterPro" id="IPR003607">
    <property type="entry name" value="HD/PDEase_dom"/>
</dbReference>
<dbReference type="AlphaFoldDB" id="W7Y8H9"/>
<evidence type="ECO:0000313" key="3">
    <source>
        <dbReference type="EMBL" id="GAF03993.1"/>
    </source>
</evidence>
<proteinExistence type="predicted"/>
<name>W7Y8H9_9BACT</name>
<dbReference type="Gene3D" id="1.10.3210.10">
    <property type="entry name" value="Hypothetical protein af1432"/>
    <property type="match status" value="1"/>
</dbReference>
<evidence type="ECO:0000259" key="2">
    <source>
        <dbReference type="SMART" id="SM00471"/>
    </source>
</evidence>
<feature type="transmembrane region" description="Helical" evidence="1">
    <location>
        <begin position="20"/>
        <end position="48"/>
    </location>
</feature>
<dbReference type="EMBL" id="BAMD01000035">
    <property type="protein sequence ID" value="GAF03993.1"/>
    <property type="molecule type" value="Genomic_DNA"/>
</dbReference>
<comment type="caution">
    <text evidence="3">The sequence shown here is derived from an EMBL/GenBank/DDBJ whole genome shotgun (WGS) entry which is preliminary data.</text>
</comment>